<sequence>MASPVLAWCQLAASLEVADLVAVGDALVTGRRNGRHRVQALATIDELRAAVRAWGRRRGARRLAEALPQVRVGPESRPETLLRLVLVRSGLPEPEIALPVVVGEAHEVLHPDLAYPDWRVAIEYEGEHHRDRARWKRDITRRERFEASGWRVIRVTSDDLFGDPDAMVERVRRVVALQTAGVGIAGVGIAGVEGATPADQAKRPA</sequence>
<name>A0A9X2H478_9MICO</name>
<dbReference type="RefSeq" id="WP_156997441.1">
    <property type="nucleotide sequence ID" value="NZ_BAAANU010000001.1"/>
</dbReference>
<feature type="domain" description="DUF559" evidence="1">
    <location>
        <begin position="117"/>
        <end position="174"/>
    </location>
</feature>
<gene>
    <name evidence="2" type="ORF">BJ978_003161</name>
</gene>
<dbReference type="Proteomes" id="UP001139722">
    <property type="component" value="Unassembled WGS sequence"/>
</dbReference>
<dbReference type="Gene3D" id="3.40.960.10">
    <property type="entry name" value="VSR Endonuclease"/>
    <property type="match status" value="1"/>
</dbReference>
<keyword evidence="3" id="KW-1185">Reference proteome</keyword>
<dbReference type="EMBL" id="JAMZDY010000001">
    <property type="protein sequence ID" value="MCP2372485.1"/>
    <property type="molecule type" value="Genomic_DNA"/>
</dbReference>
<accession>A0A9X2H478</accession>
<dbReference type="SUPFAM" id="SSF52980">
    <property type="entry name" value="Restriction endonuclease-like"/>
    <property type="match status" value="1"/>
</dbReference>
<evidence type="ECO:0000313" key="3">
    <source>
        <dbReference type="Proteomes" id="UP001139722"/>
    </source>
</evidence>
<dbReference type="AlphaFoldDB" id="A0A9X2H478"/>
<dbReference type="OrthoDB" id="3173471at2"/>
<comment type="caution">
    <text evidence="2">The sequence shown here is derived from an EMBL/GenBank/DDBJ whole genome shotgun (WGS) entry which is preliminary data.</text>
</comment>
<proteinExistence type="predicted"/>
<evidence type="ECO:0000259" key="1">
    <source>
        <dbReference type="Pfam" id="PF04480"/>
    </source>
</evidence>
<dbReference type="InterPro" id="IPR011335">
    <property type="entry name" value="Restrct_endonuc-II-like"/>
</dbReference>
<protein>
    <recommendedName>
        <fullName evidence="1">DUF559 domain-containing protein</fullName>
    </recommendedName>
</protein>
<organism evidence="2 3">
    <name type="scientific">Agromyces terreus</name>
    <dbReference type="NCBI Taxonomy" id="424795"/>
    <lineage>
        <taxon>Bacteria</taxon>
        <taxon>Bacillati</taxon>
        <taxon>Actinomycetota</taxon>
        <taxon>Actinomycetes</taxon>
        <taxon>Micrococcales</taxon>
        <taxon>Microbacteriaceae</taxon>
        <taxon>Agromyces</taxon>
    </lineage>
</organism>
<dbReference type="InterPro" id="IPR007569">
    <property type="entry name" value="DUF559"/>
</dbReference>
<dbReference type="Pfam" id="PF04480">
    <property type="entry name" value="DUF559"/>
    <property type="match status" value="1"/>
</dbReference>
<evidence type="ECO:0000313" key="2">
    <source>
        <dbReference type="EMBL" id="MCP2372485.1"/>
    </source>
</evidence>
<reference evidence="2" key="1">
    <citation type="submission" date="2022-06" db="EMBL/GenBank/DDBJ databases">
        <title>Sequencing the genomes of 1000 actinobacteria strains.</title>
        <authorList>
            <person name="Klenk H.-P."/>
        </authorList>
    </citation>
    <scope>NUCLEOTIDE SEQUENCE</scope>
    <source>
        <strain evidence="2">DSM 22016</strain>
    </source>
</reference>